<dbReference type="Gene3D" id="1.10.10.10">
    <property type="entry name" value="Winged helix-like DNA-binding domain superfamily/Winged helix DNA-binding domain"/>
    <property type="match status" value="1"/>
</dbReference>
<feature type="domain" description="HTH gntR-type" evidence="4">
    <location>
        <begin position="5"/>
        <end position="72"/>
    </location>
</feature>
<name>A0ABN2IZF2_9ACTN</name>
<dbReference type="Pfam" id="PF07729">
    <property type="entry name" value="FCD"/>
    <property type="match status" value="1"/>
</dbReference>
<dbReference type="SMART" id="SM00895">
    <property type="entry name" value="FCD"/>
    <property type="match status" value="1"/>
</dbReference>
<dbReference type="PROSITE" id="PS50949">
    <property type="entry name" value="HTH_GNTR"/>
    <property type="match status" value="1"/>
</dbReference>
<dbReference type="Gene3D" id="1.20.120.530">
    <property type="entry name" value="GntR ligand-binding domain-like"/>
    <property type="match status" value="1"/>
</dbReference>
<organism evidence="5 6">
    <name type="scientific">Fodinicola feengrottensis</name>
    <dbReference type="NCBI Taxonomy" id="435914"/>
    <lineage>
        <taxon>Bacteria</taxon>
        <taxon>Bacillati</taxon>
        <taxon>Actinomycetota</taxon>
        <taxon>Actinomycetes</taxon>
        <taxon>Mycobacteriales</taxon>
        <taxon>Fodinicola</taxon>
    </lineage>
</organism>
<gene>
    <name evidence="5" type="ORF">GCM10009765_74780</name>
</gene>
<evidence type="ECO:0000313" key="5">
    <source>
        <dbReference type="EMBL" id="GAA1714919.1"/>
    </source>
</evidence>
<proteinExistence type="predicted"/>
<reference evidence="5 6" key="1">
    <citation type="journal article" date="2019" name="Int. J. Syst. Evol. Microbiol.">
        <title>The Global Catalogue of Microorganisms (GCM) 10K type strain sequencing project: providing services to taxonomists for standard genome sequencing and annotation.</title>
        <authorList>
            <consortium name="The Broad Institute Genomics Platform"/>
            <consortium name="The Broad Institute Genome Sequencing Center for Infectious Disease"/>
            <person name="Wu L."/>
            <person name="Ma J."/>
        </authorList>
    </citation>
    <scope>NUCLEOTIDE SEQUENCE [LARGE SCALE GENOMIC DNA]</scope>
    <source>
        <strain evidence="5 6">JCM 14718</strain>
    </source>
</reference>
<dbReference type="Proteomes" id="UP001500618">
    <property type="component" value="Unassembled WGS sequence"/>
</dbReference>
<sequence length="237" mass="26686">MTRAASARESAYQAIRHAIITGADAPGALLSENERAVALGLSRTPVREALMLLAHEGLVEVRPQSGTYVSAIDPSLVRQAQFVRESIEIASLAQCAANFTAKHEKELRRILAAQDRCRTRDEFYPLDEEFHRTLLDIAGHQTAWAAVSGAKAHLDRVRYIGLKGYRPIREYAADHRRVVDMLVAGDLAMAQQRLREHLRFVLTDFQRIQRALPEHFFTGDQTTARRIARPPRQNKAN</sequence>
<dbReference type="Pfam" id="PF00392">
    <property type="entry name" value="GntR"/>
    <property type="match status" value="1"/>
</dbReference>
<evidence type="ECO:0000256" key="3">
    <source>
        <dbReference type="ARBA" id="ARBA00023163"/>
    </source>
</evidence>
<evidence type="ECO:0000256" key="1">
    <source>
        <dbReference type="ARBA" id="ARBA00023015"/>
    </source>
</evidence>
<keyword evidence="6" id="KW-1185">Reference proteome</keyword>
<dbReference type="InterPro" id="IPR011711">
    <property type="entry name" value="GntR_C"/>
</dbReference>
<dbReference type="SUPFAM" id="SSF48008">
    <property type="entry name" value="GntR ligand-binding domain-like"/>
    <property type="match status" value="1"/>
</dbReference>
<comment type="caution">
    <text evidence="5">The sequence shown here is derived from an EMBL/GenBank/DDBJ whole genome shotgun (WGS) entry which is preliminary data.</text>
</comment>
<keyword evidence="2" id="KW-0238">DNA-binding</keyword>
<evidence type="ECO:0000256" key="2">
    <source>
        <dbReference type="ARBA" id="ARBA00023125"/>
    </source>
</evidence>
<dbReference type="PRINTS" id="PR00035">
    <property type="entry name" value="HTHGNTR"/>
</dbReference>
<dbReference type="InterPro" id="IPR036390">
    <property type="entry name" value="WH_DNA-bd_sf"/>
</dbReference>
<dbReference type="PANTHER" id="PTHR43537:SF5">
    <property type="entry name" value="UXU OPERON TRANSCRIPTIONAL REGULATOR"/>
    <property type="match status" value="1"/>
</dbReference>
<evidence type="ECO:0000313" key="6">
    <source>
        <dbReference type="Proteomes" id="UP001500618"/>
    </source>
</evidence>
<keyword evidence="3" id="KW-0804">Transcription</keyword>
<dbReference type="InterPro" id="IPR036388">
    <property type="entry name" value="WH-like_DNA-bd_sf"/>
</dbReference>
<dbReference type="PANTHER" id="PTHR43537">
    <property type="entry name" value="TRANSCRIPTIONAL REGULATOR, GNTR FAMILY"/>
    <property type="match status" value="1"/>
</dbReference>
<dbReference type="RefSeq" id="WP_344314802.1">
    <property type="nucleotide sequence ID" value="NZ_BAAANY010000039.1"/>
</dbReference>
<dbReference type="CDD" id="cd07377">
    <property type="entry name" value="WHTH_GntR"/>
    <property type="match status" value="1"/>
</dbReference>
<dbReference type="InterPro" id="IPR008920">
    <property type="entry name" value="TF_FadR/GntR_C"/>
</dbReference>
<dbReference type="SMART" id="SM00345">
    <property type="entry name" value="HTH_GNTR"/>
    <property type="match status" value="1"/>
</dbReference>
<keyword evidence="1" id="KW-0805">Transcription regulation</keyword>
<evidence type="ECO:0000259" key="4">
    <source>
        <dbReference type="PROSITE" id="PS50949"/>
    </source>
</evidence>
<dbReference type="SUPFAM" id="SSF46785">
    <property type="entry name" value="Winged helix' DNA-binding domain"/>
    <property type="match status" value="1"/>
</dbReference>
<protein>
    <submittedName>
        <fullName evidence="5">GntR family transcriptional regulator</fullName>
    </submittedName>
</protein>
<dbReference type="EMBL" id="BAAANY010000039">
    <property type="protein sequence ID" value="GAA1714919.1"/>
    <property type="molecule type" value="Genomic_DNA"/>
</dbReference>
<dbReference type="InterPro" id="IPR000524">
    <property type="entry name" value="Tscrpt_reg_HTH_GntR"/>
</dbReference>
<accession>A0ABN2IZF2</accession>